<dbReference type="RefSeq" id="WP_093557739.1">
    <property type="nucleotide sequence ID" value="NZ_FPBO01000023.1"/>
</dbReference>
<dbReference type="EMBL" id="FPBO01000023">
    <property type="protein sequence ID" value="SFV05046.1"/>
    <property type="molecule type" value="Genomic_DNA"/>
</dbReference>
<keyword evidence="1" id="KW-1133">Transmembrane helix</keyword>
<dbReference type="AlphaFoldDB" id="A0A1I7L697"/>
<dbReference type="Proteomes" id="UP000199391">
    <property type="component" value="Unassembled WGS sequence"/>
</dbReference>
<gene>
    <name evidence="2" type="ORF">SAMN05216552_102388</name>
</gene>
<evidence type="ECO:0000256" key="1">
    <source>
        <dbReference type="SAM" id="Phobius"/>
    </source>
</evidence>
<name>A0A1I7L697_9BURK</name>
<evidence type="ECO:0000313" key="3">
    <source>
        <dbReference type="Proteomes" id="UP000199391"/>
    </source>
</evidence>
<evidence type="ECO:0000313" key="2">
    <source>
        <dbReference type="EMBL" id="SFV05046.1"/>
    </source>
</evidence>
<dbReference type="Pfam" id="PF04612">
    <property type="entry name" value="T2SSM"/>
    <property type="match status" value="1"/>
</dbReference>
<dbReference type="GO" id="GO:0015628">
    <property type="term" value="P:protein secretion by the type II secretion system"/>
    <property type="evidence" value="ECO:0007669"/>
    <property type="project" value="InterPro"/>
</dbReference>
<keyword evidence="3" id="KW-1185">Reference proteome</keyword>
<accession>A0A1I7L697</accession>
<feature type="transmembrane region" description="Helical" evidence="1">
    <location>
        <begin position="21"/>
        <end position="39"/>
    </location>
</feature>
<dbReference type="GO" id="GO:0015627">
    <property type="term" value="C:type II protein secretion system complex"/>
    <property type="evidence" value="ECO:0007669"/>
    <property type="project" value="InterPro"/>
</dbReference>
<dbReference type="STRING" id="1035707.SAMN05216552_102388"/>
<sequence>MKRQWKMWAAKLEAMSVRERAMVAFAAAAAIVYVVYMGLMEPAAKREKTLQMQINAQRMQIANTDLEVVQKEIAAKIDPDQATKQRLQEVNRDNEAMRTALRTMQKGLVAPDKMSLLLEQMLHGNSKLRLVSLKTFPPRGMSDGRFAEPDAPAPVAPPNEAQRVANSLLGQAAQPAPGAGPAAPKPPVKNDELLYRHGVEIVLQGSYLDMLAYMEALEKMPAQLFWGKATLSAEEYPKSTLTLTLYTLSLDQKWIAL</sequence>
<proteinExistence type="predicted"/>
<dbReference type="OrthoDB" id="9151209at2"/>
<keyword evidence="1" id="KW-0472">Membrane</keyword>
<protein>
    <submittedName>
        <fullName evidence="2">MSHA biogenesis protein MshJ</fullName>
    </submittedName>
</protein>
<keyword evidence="1" id="KW-0812">Transmembrane</keyword>
<dbReference type="InterPro" id="IPR007690">
    <property type="entry name" value="T2SS_GspM"/>
</dbReference>
<reference evidence="3" key="1">
    <citation type="submission" date="2016-10" db="EMBL/GenBank/DDBJ databases">
        <authorList>
            <person name="Varghese N."/>
            <person name="Submissions S."/>
        </authorList>
    </citation>
    <scope>NUCLEOTIDE SEQUENCE [LARGE SCALE GENOMIC DNA]</scope>
    <source>
        <strain evidence="3">CGMCC 1.11014</strain>
    </source>
</reference>
<organism evidence="2 3">
    <name type="scientific">Pseudoduganella namucuonensis</name>
    <dbReference type="NCBI Taxonomy" id="1035707"/>
    <lineage>
        <taxon>Bacteria</taxon>
        <taxon>Pseudomonadati</taxon>
        <taxon>Pseudomonadota</taxon>
        <taxon>Betaproteobacteria</taxon>
        <taxon>Burkholderiales</taxon>
        <taxon>Oxalobacteraceae</taxon>
        <taxon>Telluria group</taxon>
        <taxon>Pseudoduganella</taxon>
    </lineage>
</organism>